<feature type="transmembrane region" description="Helical" evidence="2">
    <location>
        <begin position="37"/>
        <end position="64"/>
    </location>
</feature>
<sequence length="150" mass="15655">MELWREPIGVAKQQVRAENEVKRPGGERQVRELCGDVAAGVVFVVAGEALPGLAAGAVVVIGTGELGPPILLWMGAHVGVAAVGFSLSQASQMDGGQAAPVEGINSARVPASSVDFRGRTRRSSRTIQNHSPQVGVGEREHRTVLGQPTM</sequence>
<keyword evidence="2" id="KW-0472">Membrane</keyword>
<comment type="caution">
    <text evidence="3">The sequence shown here is derived from an EMBL/GenBank/DDBJ whole genome shotgun (WGS) entry which is preliminary data.</text>
</comment>
<feature type="transmembrane region" description="Helical" evidence="2">
    <location>
        <begin position="70"/>
        <end position="87"/>
    </location>
</feature>
<organism evidence="3 4">
    <name type="scientific">Mycolicibacterium cyprinidarum</name>
    <dbReference type="NCBI Taxonomy" id="2860311"/>
    <lineage>
        <taxon>Bacteria</taxon>
        <taxon>Bacillati</taxon>
        <taxon>Actinomycetota</taxon>
        <taxon>Actinomycetes</taxon>
        <taxon>Mycobacteriales</taxon>
        <taxon>Mycobacteriaceae</taxon>
        <taxon>Mycolicibacterium</taxon>
    </lineage>
</organism>
<protein>
    <submittedName>
        <fullName evidence="3">Uncharacterized protein</fullName>
    </submittedName>
</protein>
<keyword evidence="2" id="KW-1133">Transmembrane helix</keyword>
<evidence type="ECO:0000313" key="4">
    <source>
        <dbReference type="Proteomes" id="UP001060504"/>
    </source>
</evidence>
<evidence type="ECO:0000313" key="3">
    <source>
        <dbReference type="EMBL" id="GJF08953.1"/>
    </source>
</evidence>
<dbReference type="Proteomes" id="UP001060504">
    <property type="component" value="Unassembled WGS sequence"/>
</dbReference>
<evidence type="ECO:0000256" key="2">
    <source>
        <dbReference type="SAM" id="Phobius"/>
    </source>
</evidence>
<feature type="region of interest" description="Disordered" evidence="1">
    <location>
        <begin position="117"/>
        <end position="138"/>
    </location>
</feature>
<keyword evidence="4" id="KW-1185">Reference proteome</keyword>
<reference evidence="3 4" key="1">
    <citation type="submission" date="2021-08" db="EMBL/GenBank/DDBJ databases">
        <title>Draft genome sequence of Mycolicibacterium sp. NGTWS1702 strain.</title>
        <authorList>
            <person name="Matsumoto M."/>
            <person name="Tang B.C.C."/>
            <person name="Machida Y."/>
            <person name="Matoyama H."/>
            <person name="Kishihara T."/>
            <person name="Sato S."/>
            <person name="Kondo I."/>
            <person name="Sano M."/>
            <person name="Kato G."/>
        </authorList>
    </citation>
    <scope>NUCLEOTIDE SEQUENCE [LARGE SCALE GENOMIC DNA]</scope>
    <source>
        <strain evidence="3 4">NGTWSNA01</strain>
    </source>
</reference>
<keyword evidence="2" id="KW-0812">Transmembrane</keyword>
<evidence type="ECO:0000256" key="1">
    <source>
        <dbReference type="SAM" id="MobiDB-lite"/>
    </source>
</evidence>
<accession>A0ABQ4V484</accession>
<proteinExistence type="predicted"/>
<name>A0ABQ4V484_9MYCO</name>
<gene>
    <name evidence="3" type="ORF">NGTWS1702_31890</name>
</gene>
<dbReference type="EMBL" id="BPRH01003329">
    <property type="protein sequence ID" value="GJF08953.1"/>
    <property type="molecule type" value="Genomic_DNA"/>
</dbReference>